<protein>
    <submittedName>
        <fullName evidence="2">Uncharacterized protein</fullName>
    </submittedName>
</protein>
<accession>A0A9W9PPQ5</accession>
<reference evidence="2" key="1">
    <citation type="submission" date="2022-12" db="EMBL/GenBank/DDBJ databases">
        <authorList>
            <person name="Petersen C."/>
        </authorList>
    </citation>
    <scope>NUCLEOTIDE SEQUENCE</scope>
    <source>
        <strain evidence="2">IBT 21472</strain>
    </source>
</reference>
<evidence type="ECO:0000256" key="1">
    <source>
        <dbReference type="SAM" id="MobiDB-lite"/>
    </source>
</evidence>
<proteinExistence type="predicted"/>
<evidence type="ECO:0000313" key="3">
    <source>
        <dbReference type="Proteomes" id="UP001147746"/>
    </source>
</evidence>
<name>A0A9W9PPQ5_9EURO</name>
<reference evidence="2" key="2">
    <citation type="journal article" date="2023" name="IMA Fungus">
        <title>Comparative genomic study of the Penicillium genus elucidates a diverse pangenome and 15 lateral gene transfer events.</title>
        <authorList>
            <person name="Petersen C."/>
            <person name="Sorensen T."/>
            <person name="Nielsen M.R."/>
            <person name="Sondergaard T.E."/>
            <person name="Sorensen J.L."/>
            <person name="Fitzpatrick D.A."/>
            <person name="Frisvad J.C."/>
            <person name="Nielsen K.L."/>
        </authorList>
    </citation>
    <scope>NUCLEOTIDE SEQUENCE</scope>
    <source>
        <strain evidence="2">IBT 21472</strain>
    </source>
</reference>
<gene>
    <name evidence="2" type="ORF">N7476_010198</name>
</gene>
<dbReference type="AlphaFoldDB" id="A0A9W9PPQ5"/>
<sequence length="124" mass="13394">MPLEASDEMSNHLGSCLQEEYRSPHLNADCRATEDTSDPITTHTLSTDHPRSPIGPFFTSLYCNPQHFHISPQYPAAVRAIHGLGTPGSSTPTGYGRTIGPVAAIATTRLVLKFPPAIPANFPR</sequence>
<keyword evidence="3" id="KW-1185">Reference proteome</keyword>
<feature type="region of interest" description="Disordered" evidence="1">
    <location>
        <begin position="29"/>
        <end position="52"/>
    </location>
</feature>
<organism evidence="2 3">
    <name type="scientific">Penicillium atrosanguineum</name>
    <dbReference type="NCBI Taxonomy" id="1132637"/>
    <lineage>
        <taxon>Eukaryota</taxon>
        <taxon>Fungi</taxon>
        <taxon>Dikarya</taxon>
        <taxon>Ascomycota</taxon>
        <taxon>Pezizomycotina</taxon>
        <taxon>Eurotiomycetes</taxon>
        <taxon>Eurotiomycetidae</taxon>
        <taxon>Eurotiales</taxon>
        <taxon>Aspergillaceae</taxon>
        <taxon>Penicillium</taxon>
    </lineage>
</organism>
<comment type="caution">
    <text evidence="2">The sequence shown here is derived from an EMBL/GenBank/DDBJ whole genome shotgun (WGS) entry which is preliminary data.</text>
</comment>
<dbReference type="Proteomes" id="UP001147746">
    <property type="component" value="Unassembled WGS sequence"/>
</dbReference>
<evidence type="ECO:0000313" key="2">
    <source>
        <dbReference type="EMBL" id="KAJ5303399.1"/>
    </source>
</evidence>
<dbReference type="EMBL" id="JAPZBO010000009">
    <property type="protein sequence ID" value="KAJ5303399.1"/>
    <property type="molecule type" value="Genomic_DNA"/>
</dbReference>